<comment type="caution">
    <text evidence="2">The sequence shown here is derived from an EMBL/GenBank/DDBJ whole genome shotgun (WGS) entry which is preliminary data.</text>
</comment>
<dbReference type="Proteomes" id="UP000677082">
    <property type="component" value="Unassembled WGS sequence"/>
</dbReference>
<evidence type="ECO:0000313" key="3">
    <source>
        <dbReference type="Proteomes" id="UP000677082"/>
    </source>
</evidence>
<proteinExistence type="predicted"/>
<gene>
    <name evidence="2" type="ORF">Ato02nite_019310</name>
</gene>
<evidence type="ECO:0000256" key="1">
    <source>
        <dbReference type="SAM" id="MobiDB-lite"/>
    </source>
</evidence>
<name>A0A919W4I3_9ACTN</name>
<protein>
    <submittedName>
        <fullName evidence="2">Uncharacterized protein</fullName>
    </submittedName>
</protein>
<reference evidence="2 3" key="1">
    <citation type="submission" date="2021-03" db="EMBL/GenBank/DDBJ databases">
        <title>Whole genome shotgun sequence of Actinoplanes toevensis NBRC 105298.</title>
        <authorList>
            <person name="Komaki H."/>
            <person name="Tamura T."/>
        </authorList>
    </citation>
    <scope>NUCLEOTIDE SEQUENCE [LARGE SCALE GENOMIC DNA]</scope>
    <source>
        <strain evidence="2 3">NBRC 105298</strain>
    </source>
</reference>
<dbReference type="EMBL" id="BOQN01000023">
    <property type="protein sequence ID" value="GIM90138.1"/>
    <property type="molecule type" value="Genomic_DNA"/>
</dbReference>
<dbReference type="AlphaFoldDB" id="A0A919W4I3"/>
<feature type="region of interest" description="Disordered" evidence="1">
    <location>
        <begin position="1"/>
        <end position="35"/>
    </location>
</feature>
<accession>A0A919W4I3</accession>
<organism evidence="2 3">
    <name type="scientific">Paractinoplanes toevensis</name>
    <dbReference type="NCBI Taxonomy" id="571911"/>
    <lineage>
        <taxon>Bacteria</taxon>
        <taxon>Bacillati</taxon>
        <taxon>Actinomycetota</taxon>
        <taxon>Actinomycetes</taxon>
        <taxon>Micromonosporales</taxon>
        <taxon>Micromonosporaceae</taxon>
        <taxon>Paractinoplanes</taxon>
    </lineage>
</organism>
<keyword evidence="3" id="KW-1185">Reference proteome</keyword>
<evidence type="ECO:0000313" key="2">
    <source>
        <dbReference type="EMBL" id="GIM90138.1"/>
    </source>
</evidence>
<sequence length="55" mass="5464">MGGGVIDVVSAHRMARHPKGPGSVRGGQAADETEAGGGLRLAAVVSHLPIAMCQS</sequence>